<reference evidence="7 8" key="1">
    <citation type="journal article" date="2024" name="Nat. Commun.">
        <title>Phylogenomics reveals the evolutionary origins of lichenization in chlorophyte algae.</title>
        <authorList>
            <person name="Puginier C."/>
            <person name="Libourel C."/>
            <person name="Otte J."/>
            <person name="Skaloud P."/>
            <person name="Haon M."/>
            <person name="Grisel S."/>
            <person name="Petersen M."/>
            <person name="Berrin J.G."/>
            <person name="Delaux P.M."/>
            <person name="Dal Grande F."/>
            <person name="Keller J."/>
        </authorList>
    </citation>
    <scope>NUCLEOTIDE SEQUENCE [LARGE SCALE GENOMIC DNA]</scope>
    <source>
        <strain evidence="7 8">SAG 2036</strain>
    </source>
</reference>
<feature type="compositionally biased region" description="Basic residues" evidence="5">
    <location>
        <begin position="10"/>
        <end position="19"/>
    </location>
</feature>
<comment type="similarity">
    <text evidence="2 4">Belongs to the RPF2 family.</text>
</comment>
<feature type="domain" description="Brix" evidence="6">
    <location>
        <begin position="33"/>
        <end position="240"/>
    </location>
</feature>
<dbReference type="GO" id="GO:0000027">
    <property type="term" value="P:ribosomal large subunit assembly"/>
    <property type="evidence" value="ECO:0007669"/>
    <property type="project" value="InterPro"/>
</dbReference>
<dbReference type="Proteomes" id="UP001465755">
    <property type="component" value="Unassembled WGS sequence"/>
</dbReference>
<dbReference type="PANTHER" id="PTHR12728:SF0">
    <property type="entry name" value="RIBOSOME PRODUCTION FACTOR 2 HOMOLOG"/>
    <property type="match status" value="1"/>
</dbReference>
<keyword evidence="3 4" id="KW-0539">Nucleus</keyword>
<dbReference type="Pfam" id="PF04427">
    <property type="entry name" value="Brix"/>
    <property type="match status" value="1"/>
</dbReference>
<evidence type="ECO:0000256" key="3">
    <source>
        <dbReference type="ARBA" id="ARBA00023242"/>
    </source>
</evidence>
<gene>
    <name evidence="7" type="ORF">WJX73_008543</name>
</gene>
<comment type="subcellular location">
    <subcellularLocation>
        <location evidence="1 4">Nucleus</location>
        <location evidence="1 4">Nucleolus</location>
    </subcellularLocation>
</comment>
<dbReference type="PANTHER" id="PTHR12728">
    <property type="entry name" value="BRIX DOMAIN CONTAINING PROTEIN"/>
    <property type="match status" value="1"/>
</dbReference>
<dbReference type="EMBL" id="JALJOQ010000242">
    <property type="protein sequence ID" value="KAK9787729.1"/>
    <property type="molecule type" value="Genomic_DNA"/>
</dbReference>
<dbReference type="AlphaFoldDB" id="A0AAW1NN79"/>
<protein>
    <recommendedName>
        <fullName evidence="4">Ribosome production factor 2 homolog</fullName>
    </recommendedName>
    <alternativeName>
        <fullName evidence="4">Ribosome biogenesis protein RPF2 homolog</fullName>
    </alternativeName>
</protein>
<evidence type="ECO:0000256" key="1">
    <source>
        <dbReference type="ARBA" id="ARBA00004604"/>
    </source>
</evidence>
<feature type="region of interest" description="Disordered" evidence="5">
    <location>
        <begin position="241"/>
        <end position="261"/>
    </location>
</feature>
<organism evidence="7 8">
    <name type="scientific">Symbiochloris irregularis</name>
    <dbReference type="NCBI Taxonomy" id="706552"/>
    <lineage>
        <taxon>Eukaryota</taxon>
        <taxon>Viridiplantae</taxon>
        <taxon>Chlorophyta</taxon>
        <taxon>core chlorophytes</taxon>
        <taxon>Trebouxiophyceae</taxon>
        <taxon>Trebouxiales</taxon>
        <taxon>Trebouxiaceae</taxon>
        <taxon>Symbiochloris</taxon>
    </lineage>
</organism>
<dbReference type="PROSITE" id="PS50833">
    <property type="entry name" value="BRIX"/>
    <property type="match status" value="1"/>
</dbReference>
<dbReference type="GO" id="GO:0005730">
    <property type="term" value="C:nucleolus"/>
    <property type="evidence" value="ECO:0007669"/>
    <property type="project" value="UniProtKB-SubCell"/>
</dbReference>
<dbReference type="SMART" id="SM00879">
    <property type="entry name" value="Brix"/>
    <property type="match status" value="1"/>
</dbReference>
<dbReference type="GO" id="GO:0000463">
    <property type="term" value="P:maturation of LSU-rRNA from tricistronic rRNA transcript (SSU-rRNA, 5.8S rRNA, LSU-rRNA)"/>
    <property type="evidence" value="ECO:0007669"/>
    <property type="project" value="TreeGrafter"/>
</dbReference>
<dbReference type="InterPro" id="IPR039770">
    <property type="entry name" value="Rpf2"/>
</dbReference>
<proteinExistence type="inferred from homology"/>
<evidence type="ECO:0000256" key="2">
    <source>
        <dbReference type="ARBA" id="ARBA00010782"/>
    </source>
</evidence>
<evidence type="ECO:0000259" key="6">
    <source>
        <dbReference type="PROSITE" id="PS50833"/>
    </source>
</evidence>
<evidence type="ECO:0000313" key="8">
    <source>
        <dbReference type="Proteomes" id="UP001465755"/>
    </source>
</evidence>
<keyword evidence="8" id="KW-1185">Reference proteome</keyword>
<sequence length="312" mass="34954">MSQPPSSRLVKPKTQKGKRVLKEREPKQEEVSKRALFVQGEKTSQIIKDVLRDLHKITQEGVKYTRKNPNMRPFEAGGEVALERFANKMDCGIFALGAHSKKRPHSLTLGRIFDNHLYDLCEMSVQQYRGLQDFASAASQVQAGNKPCMVFAGQAFESSPQHRLVKSMLLDLLRGLQVETVNLAGLDHVIMVAAAEKTVYLRQYAVKLKKSGSQVPRVELEEMGPALDLALGRFKAASKELHKEAHRRHKPTTKKEKNVSTTLLDGKVGRVYVPRQDLDSIALHKMKGLKRERQAAAAAASASEQPSKRQRE</sequence>
<comment type="caution">
    <text evidence="7">The sequence shown here is derived from an EMBL/GenBank/DDBJ whole genome shotgun (WGS) entry which is preliminary data.</text>
</comment>
<feature type="region of interest" description="Disordered" evidence="5">
    <location>
        <begin position="1"/>
        <end position="28"/>
    </location>
</feature>
<name>A0AAW1NN79_9CHLO</name>
<evidence type="ECO:0000313" key="7">
    <source>
        <dbReference type="EMBL" id="KAK9787729.1"/>
    </source>
</evidence>
<dbReference type="InterPro" id="IPR007109">
    <property type="entry name" value="Brix"/>
</dbReference>
<accession>A0AAW1NN79</accession>
<dbReference type="GO" id="GO:0019843">
    <property type="term" value="F:rRNA binding"/>
    <property type="evidence" value="ECO:0007669"/>
    <property type="project" value="UniProtKB-UniRule"/>
</dbReference>
<evidence type="ECO:0000256" key="4">
    <source>
        <dbReference type="RuleBase" id="RU367086"/>
    </source>
</evidence>
<evidence type="ECO:0000256" key="5">
    <source>
        <dbReference type="SAM" id="MobiDB-lite"/>
    </source>
</evidence>
<feature type="region of interest" description="Disordered" evidence="5">
    <location>
        <begin position="292"/>
        <end position="312"/>
    </location>
</feature>